<comment type="caution">
    <text evidence="2">The sequence shown here is derived from an EMBL/GenBank/DDBJ whole genome shotgun (WGS) entry which is preliminary data.</text>
</comment>
<evidence type="ECO:0000259" key="1">
    <source>
        <dbReference type="Pfam" id="PF13336"/>
    </source>
</evidence>
<sequence length="627" mass="68150">MPGGTALAETSPIIAPAEDIAEALIARCGPEIRLALPLGLGKPVTLLDALTRAVARRPEVRLSILTALTLEPPEADSGMAKRFLGPARERLFGAYPVPDYAKRLRDGTLPANIEVAEFFMLAGRWLGVEAAQRHYIAANYTHALEVVRRWRPNLVLQLLGEDAEGTLTLSCNTDITADLLRDRHAGRLDFLMAGETNANLPALPGPDATLPREALAFLLQDPPNFELFSVVKRPVGAVEHAIALQVAGMIRDGGTLQIGIGAIGDAVAHALIARHEGRLAALQQDRPFAAPLPRELASDGPFRQGLYCATEMLVDGLLHLFEAGIITREVEGAAIHAGFFVDCRNFYERLHALPPEQRARIQMVPVSFTNQLYGDEAAKRAARRDARFVNSAMKATLLGGIVSDATAEGQEVSGIGGQFNFIEQAFALEGARAIITLPATRQSKGRLRSNILWEHPHESVPRAYRDLVVTEYGVADLRGKRDEEVVMAMLRIADSRFQLGLMAKAQKAGKLARDFTLPPEWRRNTPEALEGWLRPKALPDFPFGTDFTPVEQQLLPALDRLSQAQGDKRALAGLIWQGIRGGAGARARHVAAMQRMGLDAAATLGERLEGWALLGALEASERRPSPP</sequence>
<dbReference type="PANTHER" id="PTHR21432">
    <property type="entry name" value="ACETYL-COA HYDROLASE-RELATED"/>
    <property type="match status" value="1"/>
</dbReference>
<dbReference type="AlphaFoldDB" id="A0A2T7UMA1"/>
<dbReference type="OrthoDB" id="9801795at2"/>
<reference evidence="2 3" key="1">
    <citation type="journal article" date="2011" name="Syst. Appl. Microbiol.">
        <title>Defluviimonas denitrificans gen. nov., sp. nov., and Pararhodobacter aggregans gen. nov., sp. nov., non-phototrophic Rhodobacteraceae from the biofilter of a marine aquaculture.</title>
        <authorList>
            <person name="Foesel B.U."/>
            <person name="Drake H.L."/>
            <person name="Schramm A."/>
        </authorList>
    </citation>
    <scope>NUCLEOTIDE SEQUENCE [LARGE SCALE GENOMIC DNA]</scope>
    <source>
        <strain evidence="2 3">D1-19</strain>
    </source>
</reference>
<dbReference type="GO" id="GO:0006083">
    <property type="term" value="P:acetate metabolic process"/>
    <property type="evidence" value="ECO:0007669"/>
    <property type="project" value="InterPro"/>
</dbReference>
<gene>
    <name evidence="2" type="ORF">DDE23_19990</name>
</gene>
<dbReference type="Gene3D" id="3.40.1080.20">
    <property type="entry name" value="Acetyl-CoA hydrolase/transferase C-terminal domain"/>
    <property type="match status" value="1"/>
</dbReference>
<accession>A0A2T7UMA1</accession>
<keyword evidence="3" id="KW-1185">Reference proteome</keyword>
<evidence type="ECO:0000313" key="2">
    <source>
        <dbReference type="EMBL" id="PVE45787.1"/>
    </source>
</evidence>
<dbReference type="Gene3D" id="3.30.750.70">
    <property type="entry name" value="4-hydroxybutyrate coenzyme like domains"/>
    <property type="match status" value="1"/>
</dbReference>
<evidence type="ECO:0000313" key="3">
    <source>
        <dbReference type="Proteomes" id="UP000244810"/>
    </source>
</evidence>
<protein>
    <recommendedName>
        <fullName evidence="1">Acetyl-CoA hydrolase/transferase C-terminal domain-containing protein</fullName>
    </recommendedName>
</protein>
<dbReference type="InterPro" id="IPR046433">
    <property type="entry name" value="ActCoA_hydro"/>
</dbReference>
<dbReference type="Proteomes" id="UP000244810">
    <property type="component" value="Unassembled WGS sequence"/>
</dbReference>
<name>A0A2T7UMA1_9RHOB</name>
<feature type="domain" description="Acetyl-CoA hydrolase/transferase C-terminal" evidence="1">
    <location>
        <begin position="345"/>
        <end position="505"/>
    </location>
</feature>
<dbReference type="SUPFAM" id="SSF100950">
    <property type="entry name" value="NagB/RpiA/CoA transferase-like"/>
    <property type="match status" value="1"/>
</dbReference>
<dbReference type="Pfam" id="PF13336">
    <property type="entry name" value="AcetylCoA_hyd_C"/>
    <property type="match status" value="1"/>
</dbReference>
<organism evidence="2 3">
    <name type="scientific">Pararhodobacter aggregans</name>
    <dbReference type="NCBI Taxonomy" id="404875"/>
    <lineage>
        <taxon>Bacteria</taxon>
        <taxon>Pseudomonadati</taxon>
        <taxon>Pseudomonadota</taxon>
        <taxon>Alphaproteobacteria</taxon>
        <taxon>Rhodobacterales</taxon>
        <taxon>Paracoccaceae</taxon>
        <taxon>Pararhodobacter</taxon>
    </lineage>
</organism>
<dbReference type="EMBL" id="QDDR01000012">
    <property type="protein sequence ID" value="PVE45787.1"/>
    <property type="molecule type" value="Genomic_DNA"/>
</dbReference>
<dbReference type="InterPro" id="IPR037171">
    <property type="entry name" value="NagB/RpiA_transferase-like"/>
</dbReference>
<dbReference type="PANTHER" id="PTHR21432:SF20">
    <property type="entry name" value="ACETYL-COA HYDROLASE"/>
    <property type="match status" value="1"/>
</dbReference>
<dbReference type="InterPro" id="IPR038460">
    <property type="entry name" value="AcetylCoA_hyd_C_sf"/>
</dbReference>
<proteinExistence type="predicted"/>
<dbReference type="GO" id="GO:0008775">
    <property type="term" value="F:acetate CoA-transferase activity"/>
    <property type="evidence" value="ECO:0007669"/>
    <property type="project" value="InterPro"/>
</dbReference>
<dbReference type="InterPro" id="IPR026888">
    <property type="entry name" value="AcetylCoA_hyd_C"/>
</dbReference>